<feature type="domain" description="Proteasome activator complex subunit 4 C-terminal" evidence="2">
    <location>
        <begin position="232"/>
        <end position="316"/>
    </location>
</feature>
<dbReference type="InterPro" id="IPR035309">
    <property type="entry name" value="PSME4"/>
</dbReference>
<evidence type="ECO:0000313" key="4">
    <source>
        <dbReference type="Proteomes" id="UP000187455"/>
    </source>
</evidence>
<dbReference type="Pfam" id="PF11919">
    <property type="entry name" value="PSME4_C"/>
    <property type="match status" value="1"/>
</dbReference>
<keyword evidence="3" id="KW-0647">Proteasome</keyword>
<dbReference type="OrthoDB" id="17907at2759"/>
<name>A0A1R0GN81_9FUNG</name>
<dbReference type="InterPro" id="IPR021843">
    <property type="entry name" value="PSME4_C"/>
</dbReference>
<dbReference type="GO" id="GO:0005829">
    <property type="term" value="C:cytosol"/>
    <property type="evidence" value="ECO:0007669"/>
    <property type="project" value="TreeGrafter"/>
</dbReference>
<dbReference type="PANTHER" id="PTHR32170:SF3">
    <property type="entry name" value="PROTEASOME ACTIVATOR COMPLEX SUBUNIT 4"/>
    <property type="match status" value="1"/>
</dbReference>
<dbReference type="GO" id="GO:0010499">
    <property type="term" value="P:proteasomal ubiquitin-independent protein catabolic process"/>
    <property type="evidence" value="ECO:0007669"/>
    <property type="project" value="TreeGrafter"/>
</dbReference>
<keyword evidence="1" id="KW-1133">Transmembrane helix</keyword>
<reference evidence="3 4" key="1">
    <citation type="journal article" date="2016" name="Mol. Biol. Evol.">
        <title>Genome-Wide Survey of Gut Fungi (Harpellales) Reveals the First Horizontally Transferred Ubiquitin Gene from a Mosquito Host.</title>
        <authorList>
            <person name="Wang Y."/>
            <person name="White M.M."/>
            <person name="Kvist S."/>
            <person name="Moncalvo J.M."/>
        </authorList>
    </citation>
    <scope>NUCLEOTIDE SEQUENCE [LARGE SCALE GENOMIC DNA]</scope>
    <source>
        <strain evidence="3 4">ALG-7-W6</strain>
    </source>
</reference>
<keyword evidence="4" id="KW-1185">Reference proteome</keyword>
<dbReference type="GO" id="GO:0000502">
    <property type="term" value="C:proteasome complex"/>
    <property type="evidence" value="ECO:0007669"/>
    <property type="project" value="UniProtKB-KW"/>
</dbReference>
<keyword evidence="1" id="KW-0812">Transmembrane</keyword>
<evidence type="ECO:0000259" key="2">
    <source>
        <dbReference type="Pfam" id="PF11919"/>
    </source>
</evidence>
<comment type="caution">
    <text evidence="3">The sequence shown here is derived from an EMBL/GenBank/DDBJ whole genome shotgun (WGS) entry which is preliminary data.</text>
</comment>
<evidence type="ECO:0000256" key="1">
    <source>
        <dbReference type="SAM" id="Phobius"/>
    </source>
</evidence>
<dbReference type="GO" id="GO:0005634">
    <property type="term" value="C:nucleus"/>
    <property type="evidence" value="ECO:0007669"/>
    <property type="project" value="TreeGrafter"/>
</dbReference>
<dbReference type="EMBL" id="LSSL01006665">
    <property type="protein sequence ID" value="OLY78353.1"/>
    <property type="molecule type" value="Genomic_DNA"/>
</dbReference>
<gene>
    <name evidence="3" type="ORF">AYI68_g7597</name>
</gene>
<protein>
    <submittedName>
        <fullName evidence="3">Proteasome activator complex subunit 4</fullName>
    </submittedName>
</protein>
<dbReference type="AlphaFoldDB" id="A0A1R0GN81"/>
<evidence type="ECO:0000313" key="3">
    <source>
        <dbReference type="EMBL" id="OLY78353.1"/>
    </source>
</evidence>
<sequence length="316" mass="35290">MISEMNLISKIRLARPIVACFSWRIIPIIIPFISSILNLYNSANKILRDAVGSVICSAIYSAEYRGFIIKDNSDISLSFESIISSEIDSNLDLNFETLTFSSSLSILSQQISNFIIRDPASFCPSESGVITDSEENSKTKLEGNFDDDQHPINCILDYLGSENDFTRISASNMLKNMVSYLSNSLLNRIIKRFVSTVESISLSSKKNKALNSNSHHSPSGLNDEYVDKLKIKHSSVIGLSCLILAFPYSIPEWMPQVLLALISCISDPSPINTAVTKTFAEFKKTHLDTWHIDRKMFSCSQLEILSDVLVSPGYYI</sequence>
<dbReference type="PANTHER" id="PTHR32170">
    <property type="entry name" value="PROTEASOME ACTIVATOR COMPLEX SUBUNIT 4"/>
    <property type="match status" value="1"/>
</dbReference>
<feature type="transmembrane region" description="Helical" evidence="1">
    <location>
        <begin position="21"/>
        <end position="40"/>
    </location>
</feature>
<dbReference type="Proteomes" id="UP000187455">
    <property type="component" value="Unassembled WGS sequence"/>
</dbReference>
<dbReference type="GO" id="GO:0016504">
    <property type="term" value="F:peptidase activator activity"/>
    <property type="evidence" value="ECO:0007669"/>
    <property type="project" value="InterPro"/>
</dbReference>
<dbReference type="STRING" id="133383.A0A1R0GN81"/>
<dbReference type="GO" id="GO:0070628">
    <property type="term" value="F:proteasome binding"/>
    <property type="evidence" value="ECO:0007669"/>
    <property type="project" value="InterPro"/>
</dbReference>
<keyword evidence="1" id="KW-0472">Membrane</keyword>
<dbReference type="SUPFAM" id="SSF48371">
    <property type="entry name" value="ARM repeat"/>
    <property type="match status" value="1"/>
</dbReference>
<accession>A0A1R0GN81</accession>
<proteinExistence type="predicted"/>
<organism evidence="3 4">
    <name type="scientific">Smittium mucronatum</name>
    <dbReference type="NCBI Taxonomy" id="133383"/>
    <lineage>
        <taxon>Eukaryota</taxon>
        <taxon>Fungi</taxon>
        <taxon>Fungi incertae sedis</taxon>
        <taxon>Zoopagomycota</taxon>
        <taxon>Kickxellomycotina</taxon>
        <taxon>Harpellomycetes</taxon>
        <taxon>Harpellales</taxon>
        <taxon>Legeriomycetaceae</taxon>
        <taxon>Smittium</taxon>
    </lineage>
</organism>
<dbReference type="InterPro" id="IPR016024">
    <property type="entry name" value="ARM-type_fold"/>
</dbReference>